<feature type="compositionally biased region" description="Polar residues" evidence="1">
    <location>
        <begin position="87"/>
        <end position="98"/>
    </location>
</feature>
<keyword evidence="3" id="KW-1185">Reference proteome</keyword>
<dbReference type="KEGG" id="ptkz:JDV02_010024"/>
<dbReference type="AlphaFoldDB" id="A0A9Q8VG87"/>
<evidence type="ECO:0000313" key="2">
    <source>
        <dbReference type="EMBL" id="UNI24261.1"/>
    </source>
</evidence>
<evidence type="ECO:0000313" key="3">
    <source>
        <dbReference type="Proteomes" id="UP000829364"/>
    </source>
</evidence>
<reference evidence="2" key="1">
    <citation type="submission" date="2021-11" db="EMBL/GenBank/DDBJ databases">
        <title>Purpureocillium_takamizusanense_genome.</title>
        <authorList>
            <person name="Nguyen N.-H."/>
        </authorList>
    </citation>
    <scope>NUCLEOTIDE SEQUENCE</scope>
    <source>
        <strain evidence="2">PT3</strain>
    </source>
</reference>
<dbReference type="Proteomes" id="UP000829364">
    <property type="component" value="Chromosome 11"/>
</dbReference>
<feature type="region of interest" description="Disordered" evidence="1">
    <location>
        <begin position="71"/>
        <end position="107"/>
    </location>
</feature>
<name>A0A9Q8VG87_9HYPO</name>
<organism evidence="2 3">
    <name type="scientific">Purpureocillium takamizusanense</name>
    <dbReference type="NCBI Taxonomy" id="2060973"/>
    <lineage>
        <taxon>Eukaryota</taxon>
        <taxon>Fungi</taxon>
        <taxon>Dikarya</taxon>
        <taxon>Ascomycota</taxon>
        <taxon>Pezizomycotina</taxon>
        <taxon>Sordariomycetes</taxon>
        <taxon>Hypocreomycetidae</taxon>
        <taxon>Hypocreales</taxon>
        <taxon>Ophiocordycipitaceae</taxon>
        <taxon>Purpureocillium</taxon>
    </lineage>
</organism>
<dbReference type="GeneID" id="72071969"/>
<accession>A0A9Q8VG87</accession>
<dbReference type="EMBL" id="CP086364">
    <property type="protein sequence ID" value="UNI24261.1"/>
    <property type="molecule type" value="Genomic_DNA"/>
</dbReference>
<feature type="region of interest" description="Disordered" evidence="1">
    <location>
        <begin position="1"/>
        <end position="30"/>
    </location>
</feature>
<dbReference type="RefSeq" id="XP_047847742.1">
    <property type="nucleotide sequence ID" value="XM_047991730.1"/>
</dbReference>
<evidence type="ECO:0000256" key="1">
    <source>
        <dbReference type="SAM" id="MobiDB-lite"/>
    </source>
</evidence>
<gene>
    <name evidence="2" type="ORF">JDV02_010024</name>
</gene>
<protein>
    <submittedName>
        <fullName evidence="2">Uncharacterized protein</fullName>
    </submittedName>
</protein>
<proteinExistence type="predicted"/>
<sequence length="107" mass="11341">MGGPMNRGSRHRPSSLAGHPPPTAARVQGVQMSRTRIPRSHVHKAAALIVDEDCHSRRHANRLVSHAISGGRIRAAGSPPARGVASASHNGTTNTSEPTPLPLSMHW</sequence>